<dbReference type="PANTHER" id="PTHR46512">
    <property type="entry name" value="PEPTIDYLPROLYL ISOMERASE"/>
    <property type="match status" value="1"/>
</dbReference>
<evidence type="ECO:0000256" key="1">
    <source>
        <dbReference type="PROSITE-ProRule" id="PRU00339"/>
    </source>
</evidence>
<dbReference type="PROSITE" id="PS50005">
    <property type="entry name" value="TPR"/>
    <property type="match status" value="1"/>
</dbReference>
<feature type="repeat" description="TPR" evidence="1">
    <location>
        <begin position="201"/>
        <end position="234"/>
    </location>
</feature>
<dbReference type="AlphaFoldDB" id="A0A9P0H534"/>
<dbReference type="OrthoDB" id="433738at2759"/>
<dbReference type="PANTHER" id="PTHR46512:SF10">
    <property type="entry name" value="FK506-BINDING PROTEIN-LIKE"/>
    <property type="match status" value="1"/>
</dbReference>
<proteinExistence type="predicted"/>
<dbReference type="Gene3D" id="1.25.40.10">
    <property type="entry name" value="Tetratricopeptide repeat domain"/>
    <property type="match status" value="1"/>
</dbReference>
<dbReference type="SUPFAM" id="SSF48452">
    <property type="entry name" value="TPR-like"/>
    <property type="match status" value="1"/>
</dbReference>
<dbReference type="EMBL" id="OV725079">
    <property type="protein sequence ID" value="CAH1395587.1"/>
    <property type="molecule type" value="Genomic_DNA"/>
</dbReference>
<organism evidence="2 3">
    <name type="scientific">Nezara viridula</name>
    <name type="common">Southern green stink bug</name>
    <name type="synonym">Cimex viridulus</name>
    <dbReference type="NCBI Taxonomy" id="85310"/>
    <lineage>
        <taxon>Eukaryota</taxon>
        <taxon>Metazoa</taxon>
        <taxon>Ecdysozoa</taxon>
        <taxon>Arthropoda</taxon>
        <taxon>Hexapoda</taxon>
        <taxon>Insecta</taxon>
        <taxon>Pterygota</taxon>
        <taxon>Neoptera</taxon>
        <taxon>Paraneoptera</taxon>
        <taxon>Hemiptera</taxon>
        <taxon>Heteroptera</taxon>
        <taxon>Panheteroptera</taxon>
        <taxon>Pentatomomorpha</taxon>
        <taxon>Pentatomoidea</taxon>
        <taxon>Pentatomidae</taxon>
        <taxon>Pentatominae</taxon>
        <taxon>Nezara</taxon>
    </lineage>
</organism>
<protein>
    <recommendedName>
        <fullName evidence="4">Peptidylprolyl isomerase</fullName>
    </recommendedName>
</protein>
<accession>A0A9P0H534</accession>
<keyword evidence="3" id="KW-1185">Reference proteome</keyword>
<dbReference type="InterPro" id="IPR011990">
    <property type="entry name" value="TPR-like_helical_dom_sf"/>
</dbReference>
<evidence type="ECO:0000313" key="2">
    <source>
        <dbReference type="EMBL" id="CAH1395587.1"/>
    </source>
</evidence>
<evidence type="ECO:0000313" key="3">
    <source>
        <dbReference type="Proteomes" id="UP001152798"/>
    </source>
</evidence>
<dbReference type="InterPro" id="IPR050754">
    <property type="entry name" value="FKBP4/5/8-like"/>
</dbReference>
<name>A0A9P0H534_NEZVI</name>
<keyword evidence="1" id="KW-0802">TPR repeat</keyword>
<sequence>MEVQEEKWDWESKYKGAKKKILRSSSWLGNTPIDGSHCKLVVEKLDGIWDSEIVVGKEFEFTIGCGDSRLEGLLERCLMTMNKEEEALLKLDEVSLVVTLLDFSSPEEPVYNYDLETNIKKSIEHKEKGVEHFRNNRIIKAYSRFKRAIRLLIFAHKTEEKVLPLYIIVCNNIALCHLKLNRPEDGIIVSSKVLEYDPRNVKALLRRSACYNTVRDFEKAHADLVKVLEIEPNNFQAKEMMPPLEADLRDMHKRYKNMVMKMFNTS</sequence>
<dbReference type="SMART" id="SM00028">
    <property type="entry name" value="TPR"/>
    <property type="match status" value="3"/>
</dbReference>
<reference evidence="2" key="1">
    <citation type="submission" date="2022-01" db="EMBL/GenBank/DDBJ databases">
        <authorList>
            <person name="King R."/>
        </authorList>
    </citation>
    <scope>NUCLEOTIDE SEQUENCE</scope>
</reference>
<dbReference type="InterPro" id="IPR019734">
    <property type="entry name" value="TPR_rpt"/>
</dbReference>
<gene>
    <name evidence="2" type="ORF">NEZAVI_LOCUS5836</name>
</gene>
<dbReference type="Proteomes" id="UP001152798">
    <property type="component" value="Chromosome 3"/>
</dbReference>
<evidence type="ECO:0008006" key="4">
    <source>
        <dbReference type="Google" id="ProtNLM"/>
    </source>
</evidence>